<name>A0A4C1Z4U9_EUMVA</name>
<evidence type="ECO:0000256" key="1">
    <source>
        <dbReference type="SAM" id="SignalP"/>
    </source>
</evidence>
<evidence type="ECO:0000313" key="2">
    <source>
        <dbReference type="EMBL" id="GBP81939.1"/>
    </source>
</evidence>
<dbReference type="EMBL" id="BGZK01001538">
    <property type="protein sequence ID" value="GBP81939.1"/>
    <property type="molecule type" value="Genomic_DNA"/>
</dbReference>
<gene>
    <name evidence="2" type="ORF">EVAR_89047_1</name>
</gene>
<dbReference type="Proteomes" id="UP000299102">
    <property type="component" value="Unassembled WGS sequence"/>
</dbReference>
<comment type="caution">
    <text evidence="2">The sequence shown here is derived from an EMBL/GenBank/DDBJ whole genome shotgun (WGS) entry which is preliminary data.</text>
</comment>
<evidence type="ECO:0000313" key="3">
    <source>
        <dbReference type="Proteomes" id="UP000299102"/>
    </source>
</evidence>
<dbReference type="AlphaFoldDB" id="A0A4C1Z4U9"/>
<feature type="chain" id="PRO_5020033433" description="Secreted protein" evidence="1">
    <location>
        <begin position="25"/>
        <end position="162"/>
    </location>
</feature>
<keyword evidence="3" id="KW-1185">Reference proteome</keyword>
<keyword evidence="1" id="KW-0732">Signal</keyword>
<organism evidence="2 3">
    <name type="scientific">Eumeta variegata</name>
    <name type="common">Bagworm moth</name>
    <name type="synonym">Eumeta japonica</name>
    <dbReference type="NCBI Taxonomy" id="151549"/>
    <lineage>
        <taxon>Eukaryota</taxon>
        <taxon>Metazoa</taxon>
        <taxon>Ecdysozoa</taxon>
        <taxon>Arthropoda</taxon>
        <taxon>Hexapoda</taxon>
        <taxon>Insecta</taxon>
        <taxon>Pterygota</taxon>
        <taxon>Neoptera</taxon>
        <taxon>Endopterygota</taxon>
        <taxon>Lepidoptera</taxon>
        <taxon>Glossata</taxon>
        <taxon>Ditrysia</taxon>
        <taxon>Tineoidea</taxon>
        <taxon>Psychidae</taxon>
        <taxon>Oiketicinae</taxon>
        <taxon>Eumeta</taxon>
    </lineage>
</organism>
<feature type="signal peptide" evidence="1">
    <location>
        <begin position="1"/>
        <end position="24"/>
    </location>
</feature>
<protein>
    <recommendedName>
        <fullName evidence="4">Secreted protein</fullName>
    </recommendedName>
</protein>
<sequence>MRRFNAAQLFLLLPRMLILRRCDTFVINFTAAEFRALHCSTDVIGENSGLRILLQSHAGEVNGKEQSGLRTIDDPGAGRSHPLVKTKHRRWLRRPLVPAQPARFSRRRDDAFIVTSVLYDVANEPYHAKPLVPDVVTTLVTTVVSISRPALGQMALGPSSPV</sequence>
<reference evidence="2 3" key="1">
    <citation type="journal article" date="2019" name="Commun. Biol.">
        <title>The bagworm genome reveals a unique fibroin gene that provides high tensile strength.</title>
        <authorList>
            <person name="Kono N."/>
            <person name="Nakamura H."/>
            <person name="Ohtoshi R."/>
            <person name="Tomita M."/>
            <person name="Numata K."/>
            <person name="Arakawa K."/>
        </authorList>
    </citation>
    <scope>NUCLEOTIDE SEQUENCE [LARGE SCALE GENOMIC DNA]</scope>
</reference>
<evidence type="ECO:0008006" key="4">
    <source>
        <dbReference type="Google" id="ProtNLM"/>
    </source>
</evidence>
<proteinExistence type="predicted"/>
<accession>A0A4C1Z4U9</accession>